<reference evidence="1" key="3">
    <citation type="submission" date="2015-02" db="UniProtKB">
        <authorList>
            <consortium name="EnsemblProtists"/>
        </authorList>
    </citation>
    <scope>IDENTIFICATION</scope>
    <source>
        <strain evidence="1">DAOM BR144</strain>
    </source>
</reference>
<sequence>MVRRAPHYRLFERFRSVSEASVEEADAHVRRARIFFLQRYDRTAEQAR</sequence>
<dbReference type="InParanoid" id="K3WM68"/>
<dbReference type="AlphaFoldDB" id="K3WM68"/>
<organism evidence="1 2">
    <name type="scientific">Globisporangium ultimum (strain ATCC 200006 / CBS 805.95 / DAOM BR144)</name>
    <name type="common">Pythium ultimum</name>
    <dbReference type="NCBI Taxonomy" id="431595"/>
    <lineage>
        <taxon>Eukaryota</taxon>
        <taxon>Sar</taxon>
        <taxon>Stramenopiles</taxon>
        <taxon>Oomycota</taxon>
        <taxon>Peronosporomycetes</taxon>
        <taxon>Pythiales</taxon>
        <taxon>Pythiaceae</taxon>
        <taxon>Globisporangium</taxon>
    </lineage>
</organism>
<dbReference type="VEuPathDB" id="FungiDB:PYU1_G006048"/>
<keyword evidence="2" id="KW-1185">Reference proteome</keyword>
<dbReference type="EMBL" id="GL376625">
    <property type="status" value="NOT_ANNOTATED_CDS"/>
    <property type="molecule type" value="Genomic_DNA"/>
</dbReference>
<dbReference type="HOGENOM" id="CLU_3161217_0_0_1"/>
<evidence type="ECO:0000313" key="1">
    <source>
        <dbReference type="EnsemblProtists" id="PYU1_T006060"/>
    </source>
</evidence>
<protein>
    <submittedName>
        <fullName evidence="1">Uncharacterized protein</fullName>
    </submittedName>
</protein>
<reference evidence="2" key="1">
    <citation type="journal article" date="2010" name="Genome Biol.">
        <title>Genome sequence of the necrotrophic plant pathogen Pythium ultimum reveals original pathogenicity mechanisms and effector repertoire.</title>
        <authorList>
            <person name="Levesque C.A."/>
            <person name="Brouwer H."/>
            <person name="Cano L."/>
            <person name="Hamilton J.P."/>
            <person name="Holt C."/>
            <person name="Huitema E."/>
            <person name="Raffaele S."/>
            <person name="Robideau G.P."/>
            <person name="Thines M."/>
            <person name="Win J."/>
            <person name="Zerillo M.M."/>
            <person name="Beakes G.W."/>
            <person name="Boore J.L."/>
            <person name="Busam D."/>
            <person name="Dumas B."/>
            <person name="Ferriera S."/>
            <person name="Fuerstenberg S.I."/>
            <person name="Gachon C.M."/>
            <person name="Gaulin E."/>
            <person name="Govers F."/>
            <person name="Grenville-Briggs L."/>
            <person name="Horner N."/>
            <person name="Hostetler J."/>
            <person name="Jiang R.H."/>
            <person name="Johnson J."/>
            <person name="Krajaejun T."/>
            <person name="Lin H."/>
            <person name="Meijer H.J."/>
            <person name="Moore B."/>
            <person name="Morris P."/>
            <person name="Phuntmart V."/>
            <person name="Puiu D."/>
            <person name="Shetty J."/>
            <person name="Stajich J.E."/>
            <person name="Tripathy S."/>
            <person name="Wawra S."/>
            <person name="van West P."/>
            <person name="Whitty B.R."/>
            <person name="Coutinho P.M."/>
            <person name="Henrissat B."/>
            <person name="Martin F."/>
            <person name="Thomas P.D."/>
            <person name="Tyler B.M."/>
            <person name="De Vries R.P."/>
            <person name="Kamoun S."/>
            <person name="Yandell M."/>
            <person name="Tisserat N."/>
            <person name="Buell C.R."/>
        </authorList>
    </citation>
    <scope>NUCLEOTIDE SEQUENCE</scope>
    <source>
        <strain evidence="2">DAOM:BR144</strain>
    </source>
</reference>
<dbReference type="EnsemblProtists" id="PYU1_T006060">
    <property type="protein sequence ID" value="PYU1_T006060"/>
    <property type="gene ID" value="PYU1_G006048"/>
</dbReference>
<accession>K3WM68</accession>
<proteinExistence type="predicted"/>
<dbReference type="Proteomes" id="UP000019132">
    <property type="component" value="Unassembled WGS sequence"/>
</dbReference>
<reference evidence="2" key="2">
    <citation type="submission" date="2010-04" db="EMBL/GenBank/DDBJ databases">
        <authorList>
            <person name="Buell R."/>
            <person name="Hamilton J."/>
            <person name="Hostetler J."/>
        </authorList>
    </citation>
    <scope>NUCLEOTIDE SEQUENCE [LARGE SCALE GENOMIC DNA]</scope>
    <source>
        <strain evidence="2">DAOM:BR144</strain>
    </source>
</reference>
<evidence type="ECO:0000313" key="2">
    <source>
        <dbReference type="Proteomes" id="UP000019132"/>
    </source>
</evidence>
<name>K3WM68_GLOUD</name>